<evidence type="ECO:0000256" key="6">
    <source>
        <dbReference type="ARBA" id="ARBA00022840"/>
    </source>
</evidence>
<evidence type="ECO:0000256" key="8">
    <source>
        <dbReference type="HAMAP-Rule" id="MF_00158"/>
    </source>
</evidence>
<comment type="catalytic activity">
    <reaction evidence="7 8">
        <text>(R)-pantoate + beta-alanine + ATP = (R)-pantothenate + AMP + diphosphate + H(+)</text>
        <dbReference type="Rhea" id="RHEA:10912"/>
        <dbReference type="ChEBI" id="CHEBI:15378"/>
        <dbReference type="ChEBI" id="CHEBI:15980"/>
        <dbReference type="ChEBI" id="CHEBI:29032"/>
        <dbReference type="ChEBI" id="CHEBI:30616"/>
        <dbReference type="ChEBI" id="CHEBI:33019"/>
        <dbReference type="ChEBI" id="CHEBI:57966"/>
        <dbReference type="ChEBI" id="CHEBI:456215"/>
        <dbReference type="EC" id="6.3.2.1"/>
    </reaction>
</comment>
<evidence type="ECO:0000256" key="3">
    <source>
        <dbReference type="ARBA" id="ARBA00022598"/>
    </source>
</evidence>
<dbReference type="GO" id="GO:0004592">
    <property type="term" value="F:pantoate-beta-alanine ligase activity"/>
    <property type="evidence" value="ECO:0007669"/>
    <property type="project" value="UniProtKB-UniRule"/>
</dbReference>
<protein>
    <recommendedName>
        <fullName evidence="8">Pantothenate synthetase</fullName>
        <shortName evidence="8">PS</shortName>
        <ecNumber evidence="8">6.3.2.1</ecNumber>
    </recommendedName>
    <alternativeName>
        <fullName evidence="8">Pantoate--beta-alanine ligase</fullName>
    </alternativeName>
    <alternativeName>
        <fullName evidence="8">Pantoate-activating enzyme</fullName>
    </alternativeName>
</protein>
<keyword evidence="5 8" id="KW-0547">Nucleotide-binding</keyword>
<dbReference type="UniPathway" id="UPA00028">
    <property type="reaction ID" value="UER00005"/>
</dbReference>
<dbReference type="AlphaFoldDB" id="A0A388T8M1"/>
<dbReference type="PANTHER" id="PTHR21299">
    <property type="entry name" value="CYTIDYLATE KINASE/PANTOATE-BETA-ALANINE LIGASE"/>
    <property type="match status" value="1"/>
</dbReference>
<feature type="binding site" evidence="8">
    <location>
        <position position="178"/>
    </location>
    <ligand>
        <name>ATP</name>
        <dbReference type="ChEBI" id="CHEBI:30616"/>
    </ligand>
</feature>
<accession>A0A388T8M1</accession>
<dbReference type="EMBL" id="BGZN01000001">
    <property type="protein sequence ID" value="GBR72552.1"/>
    <property type="molecule type" value="Genomic_DNA"/>
</dbReference>
<dbReference type="SUPFAM" id="SSF52374">
    <property type="entry name" value="Nucleotidylyl transferase"/>
    <property type="match status" value="1"/>
</dbReference>
<comment type="function">
    <text evidence="8">Catalyzes the condensation of pantoate with beta-alanine in an ATP-dependent reaction via a pantoyl-adenylate intermediate.</text>
</comment>
<dbReference type="InterPro" id="IPR004821">
    <property type="entry name" value="Cyt_trans-like"/>
</dbReference>
<comment type="similarity">
    <text evidence="2 8">Belongs to the pantothenate synthetase family.</text>
</comment>
<organism evidence="9 10">
    <name type="scientific">Termititenax aidoneus</name>
    <dbReference type="NCBI Taxonomy" id="2218524"/>
    <lineage>
        <taxon>Bacteria</taxon>
        <taxon>Bacillati</taxon>
        <taxon>Candidatus Margulisiibacteriota</taxon>
        <taxon>Candidatus Termititenacia</taxon>
        <taxon>Candidatus Termititenacales</taxon>
        <taxon>Candidatus Termititenacaceae</taxon>
        <taxon>Candidatus Termititenax</taxon>
    </lineage>
</organism>
<evidence type="ECO:0000313" key="10">
    <source>
        <dbReference type="Proteomes" id="UP000269352"/>
    </source>
</evidence>
<dbReference type="InterPro" id="IPR042176">
    <property type="entry name" value="Pantoate_ligase_C"/>
</dbReference>
<dbReference type="InterPro" id="IPR014729">
    <property type="entry name" value="Rossmann-like_a/b/a_fold"/>
</dbReference>
<comment type="caution">
    <text evidence="9">The sequence shown here is derived from an EMBL/GenBank/DDBJ whole genome shotgun (WGS) entry which is preliminary data.</text>
</comment>
<comment type="miscellaneous">
    <text evidence="8">The reaction proceeds by a bi uni uni bi ping pong mechanism.</text>
</comment>
<evidence type="ECO:0000313" key="9">
    <source>
        <dbReference type="EMBL" id="GBR72552.1"/>
    </source>
</evidence>
<comment type="subunit">
    <text evidence="8">Homodimer.</text>
</comment>
<reference evidence="9 10" key="1">
    <citation type="journal article" date="2019" name="ISME J.">
        <title>Genome analyses of uncultured TG2/ZB3 bacteria in 'Margulisbacteria' specifically attached to ectosymbiotic spirochetes of protists in the termite gut.</title>
        <authorList>
            <person name="Utami Y.D."/>
            <person name="Kuwahara H."/>
            <person name="Igai K."/>
            <person name="Murakami T."/>
            <person name="Sugaya K."/>
            <person name="Morikawa T."/>
            <person name="Nagura Y."/>
            <person name="Yuki M."/>
            <person name="Deevong P."/>
            <person name="Inoue T."/>
            <person name="Kihara K."/>
            <person name="Lo N."/>
            <person name="Yamada A."/>
            <person name="Ohkuma M."/>
            <person name="Hongoh Y."/>
        </authorList>
    </citation>
    <scope>NUCLEOTIDE SEQUENCE [LARGE SCALE GENOMIC DNA]</scope>
    <source>
        <strain evidence="9">NkOx7-01</strain>
    </source>
</reference>
<gene>
    <name evidence="8 9" type="primary">panC</name>
    <name evidence="9" type="ORF">NO1_0062</name>
</gene>
<dbReference type="Gene3D" id="3.40.50.620">
    <property type="entry name" value="HUPs"/>
    <property type="match status" value="1"/>
</dbReference>
<keyword evidence="3 8" id="KW-0436">Ligase</keyword>
<dbReference type="CDD" id="cd00560">
    <property type="entry name" value="PanC"/>
    <property type="match status" value="1"/>
</dbReference>
<feature type="binding site" evidence="8">
    <location>
        <begin position="149"/>
        <end position="152"/>
    </location>
    <ligand>
        <name>ATP</name>
        <dbReference type="ChEBI" id="CHEBI:30616"/>
    </ligand>
</feature>
<feature type="binding site" evidence="8">
    <location>
        <position position="61"/>
    </location>
    <ligand>
        <name>(R)-pantoate</name>
        <dbReference type="ChEBI" id="CHEBI:15980"/>
    </ligand>
</feature>
<keyword evidence="6 8" id="KW-0067">ATP-binding</keyword>
<dbReference type="Gene3D" id="3.30.1300.10">
    <property type="entry name" value="Pantoate-beta-alanine ligase, C-terminal domain"/>
    <property type="match status" value="1"/>
</dbReference>
<feature type="binding site" evidence="8">
    <location>
        <position position="61"/>
    </location>
    <ligand>
        <name>beta-alanine</name>
        <dbReference type="ChEBI" id="CHEBI:57966"/>
    </ligand>
</feature>
<feature type="active site" description="Proton donor" evidence="8">
    <location>
        <position position="37"/>
    </location>
</feature>
<name>A0A388T8M1_TERA1</name>
<dbReference type="Pfam" id="PF02569">
    <property type="entry name" value="Pantoate_ligase"/>
    <property type="match status" value="1"/>
</dbReference>
<feature type="binding site" evidence="8">
    <location>
        <position position="155"/>
    </location>
    <ligand>
        <name>(R)-pantoate</name>
        <dbReference type="ChEBI" id="CHEBI:15980"/>
    </ligand>
</feature>
<dbReference type="GO" id="GO:0005829">
    <property type="term" value="C:cytosol"/>
    <property type="evidence" value="ECO:0007669"/>
    <property type="project" value="TreeGrafter"/>
</dbReference>
<dbReference type="PANTHER" id="PTHR21299:SF1">
    <property type="entry name" value="PANTOATE--BETA-ALANINE LIGASE"/>
    <property type="match status" value="1"/>
</dbReference>
<dbReference type="NCBIfam" id="TIGR00018">
    <property type="entry name" value="panC"/>
    <property type="match status" value="1"/>
</dbReference>
<dbReference type="InterPro" id="IPR003721">
    <property type="entry name" value="Pantoate_ligase"/>
</dbReference>
<dbReference type="GO" id="GO:0015940">
    <property type="term" value="P:pantothenate biosynthetic process"/>
    <property type="evidence" value="ECO:0007669"/>
    <property type="project" value="UniProtKB-UniRule"/>
</dbReference>
<keyword evidence="8" id="KW-0963">Cytoplasm</keyword>
<keyword evidence="4 8" id="KW-0566">Pantothenate biosynthesis</keyword>
<sequence>MLLVKTAAELTAQISELKKNGKTIGFVPTMGYLHTGHLSLVEQAKKACDSVVVSIFVNPKQFGPQEDYAKYPRDLTRDQELLSAARPDILFAPAADEVYLPDSAVRQLRADEKLSAVACGVSRPGHFDGVVTVVARLFDLVRPDKAFFGRKDYQQLRIVQKMTELEKYPVEIIACPIVREPDGLAMSSRNKYLSPEQRRRAPALQLSLKLGAELLRQGKSLAEVKLAVWHTLQAAPETLVNYIEILRRDDLSALREYLPEQTVILAAVYLGNTRLIDNIEV</sequence>
<feature type="binding site" evidence="8">
    <location>
        <begin position="30"/>
        <end position="37"/>
    </location>
    <ligand>
        <name>ATP</name>
        <dbReference type="ChEBI" id="CHEBI:30616"/>
    </ligand>
</feature>
<evidence type="ECO:0000256" key="2">
    <source>
        <dbReference type="ARBA" id="ARBA00009256"/>
    </source>
</evidence>
<evidence type="ECO:0000256" key="5">
    <source>
        <dbReference type="ARBA" id="ARBA00022741"/>
    </source>
</evidence>
<comment type="pathway">
    <text evidence="1 8">Cofactor biosynthesis; (R)-pantothenate biosynthesis; (R)-pantothenate from (R)-pantoate and beta-alanine: step 1/1.</text>
</comment>
<evidence type="ECO:0000256" key="1">
    <source>
        <dbReference type="ARBA" id="ARBA00004990"/>
    </source>
</evidence>
<dbReference type="Proteomes" id="UP000269352">
    <property type="component" value="Unassembled WGS sequence"/>
</dbReference>
<evidence type="ECO:0000256" key="4">
    <source>
        <dbReference type="ARBA" id="ARBA00022655"/>
    </source>
</evidence>
<evidence type="ECO:0000256" key="7">
    <source>
        <dbReference type="ARBA" id="ARBA00048258"/>
    </source>
</evidence>
<dbReference type="GO" id="GO:0005524">
    <property type="term" value="F:ATP binding"/>
    <property type="evidence" value="ECO:0007669"/>
    <property type="project" value="UniProtKB-KW"/>
</dbReference>
<dbReference type="HAMAP" id="MF_00158">
    <property type="entry name" value="PanC"/>
    <property type="match status" value="1"/>
</dbReference>
<dbReference type="NCBIfam" id="TIGR00125">
    <property type="entry name" value="cyt_tran_rel"/>
    <property type="match status" value="1"/>
</dbReference>
<keyword evidence="10" id="KW-1185">Reference proteome</keyword>
<comment type="subcellular location">
    <subcellularLocation>
        <location evidence="8">Cytoplasm</location>
    </subcellularLocation>
</comment>
<feature type="binding site" evidence="8">
    <location>
        <begin position="186"/>
        <end position="189"/>
    </location>
    <ligand>
        <name>ATP</name>
        <dbReference type="ChEBI" id="CHEBI:30616"/>
    </ligand>
</feature>
<dbReference type="EC" id="6.3.2.1" evidence="8"/>
<proteinExistence type="inferred from homology"/>